<sequence>MKPDSNDWVSAQSALRRRVAQQRYPSGTGRNEKVRNATIKQRIYAILWLIASSKGVAELFASHGCTPPTFRIPEIASILSRIIYNHWDVFPSQTDDWESALTRSKEDGCKCSPADCRGIREWFDMVVWLGGIPPVLEVGDKPCVRCRSLLKSRYEDIAAKCTVTSHVSLLDAFCNYRDCETEVAFLPHLSPTAKLQANRILEPLMKKHGYDVRYSPPVNRYSECLRPWVAKLQCISNPSYQDGLPTAGLPDNIFDGVNDPWVVLGIIMSASYDPSSDSGTDLHDEDWHRYFSTGLRSSLQCFDMPVLPRLSSMGFTLCHALDQDGLEERSFSRVFRAMDASEWVKSDQDGRQLRLATAVIVAVTTFLRSKRDVDLYSCRRCQVVCMEFFDSRPSAVGCEVANSGDHDNALEGSLSSPSDALLCSLLTHSMQRQHLYSLGLDTPNCVQRSDSGNRPCLGESTLRRHLSGRSISSSSMRSKSDKVEEIKDKLLGELNLPYERLPWYTLEKDLKKHGCALVNWPAGVLRKRGNRGIHDLSAVEVNSLYEAVASPDESRRLRICRCPSTLTVAPVQPVNRTSAAASGSKRPMGPEETDFPGHPSKRIRDMTSKVSQQHFGEPREDGTVGS</sequence>
<reference evidence="2 3" key="1">
    <citation type="submission" date="2014-04" db="EMBL/GenBank/DDBJ databases">
        <authorList>
            <consortium name="DOE Joint Genome Institute"/>
            <person name="Kuo A."/>
            <person name="Kohler A."/>
            <person name="Costa M.D."/>
            <person name="Nagy L.G."/>
            <person name="Floudas D."/>
            <person name="Copeland A."/>
            <person name="Barry K.W."/>
            <person name="Cichocki N."/>
            <person name="Veneault-Fourrey C."/>
            <person name="LaButti K."/>
            <person name="Lindquist E.A."/>
            <person name="Lipzen A."/>
            <person name="Lundell T."/>
            <person name="Morin E."/>
            <person name="Murat C."/>
            <person name="Sun H."/>
            <person name="Tunlid A."/>
            <person name="Henrissat B."/>
            <person name="Grigoriev I.V."/>
            <person name="Hibbett D.S."/>
            <person name="Martin F."/>
            <person name="Nordberg H.P."/>
            <person name="Cantor M.N."/>
            <person name="Hua S.X."/>
        </authorList>
    </citation>
    <scope>NUCLEOTIDE SEQUENCE [LARGE SCALE GENOMIC DNA]</scope>
    <source>
        <strain evidence="2 3">441</strain>
    </source>
</reference>
<proteinExistence type="predicted"/>
<name>A0A0C9Z7Q0_9AGAM</name>
<organism evidence="2 3">
    <name type="scientific">Pisolithus microcarpus 441</name>
    <dbReference type="NCBI Taxonomy" id="765257"/>
    <lineage>
        <taxon>Eukaryota</taxon>
        <taxon>Fungi</taxon>
        <taxon>Dikarya</taxon>
        <taxon>Basidiomycota</taxon>
        <taxon>Agaricomycotina</taxon>
        <taxon>Agaricomycetes</taxon>
        <taxon>Agaricomycetidae</taxon>
        <taxon>Boletales</taxon>
        <taxon>Sclerodermatineae</taxon>
        <taxon>Pisolithaceae</taxon>
        <taxon>Pisolithus</taxon>
    </lineage>
</organism>
<accession>A0A0C9Z7Q0</accession>
<keyword evidence="3" id="KW-1185">Reference proteome</keyword>
<feature type="region of interest" description="Disordered" evidence="1">
    <location>
        <begin position="573"/>
        <end position="626"/>
    </location>
</feature>
<gene>
    <name evidence="2" type="ORF">PISMIDRAFT_680753</name>
</gene>
<reference evidence="3" key="2">
    <citation type="submission" date="2015-01" db="EMBL/GenBank/DDBJ databases">
        <title>Evolutionary Origins and Diversification of the Mycorrhizal Mutualists.</title>
        <authorList>
            <consortium name="DOE Joint Genome Institute"/>
            <consortium name="Mycorrhizal Genomics Consortium"/>
            <person name="Kohler A."/>
            <person name="Kuo A."/>
            <person name="Nagy L.G."/>
            <person name="Floudas D."/>
            <person name="Copeland A."/>
            <person name="Barry K.W."/>
            <person name="Cichocki N."/>
            <person name="Veneault-Fourrey C."/>
            <person name="LaButti K."/>
            <person name="Lindquist E.A."/>
            <person name="Lipzen A."/>
            <person name="Lundell T."/>
            <person name="Morin E."/>
            <person name="Murat C."/>
            <person name="Riley R."/>
            <person name="Ohm R."/>
            <person name="Sun H."/>
            <person name="Tunlid A."/>
            <person name="Henrissat B."/>
            <person name="Grigoriev I.V."/>
            <person name="Hibbett D.S."/>
            <person name="Martin F."/>
        </authorList>
    </citation>
    <scope>NUCLEOTIDE SEQUENCE [LARGE SCALE GENOMIC DNA]</scope>
    <source>
        <strain evidence="3">441</strain>
    </source>
</reference>
<feature type="compositionally biased region" description="Basic and acidic residues" evidence="1">
    <location>
        <begin position="616"/>
        <end position="626"/>
    </location>
</feature>
<dbReference type="OrthoDB" id="2687952at2759"/>
<dbReference type="EMBL" id="KN833744">
    <property type="protein sequence ID" value="KIK21994.1"/>
    <property type="molecule type" value="Genomic_DNA"/>
</dbReference>
<evidence type="ECO:0000313" key="3">
    <source>
        <dbReference type="Proteomes" id="UP000054018"/>
    </source>
</evidence>
<dbReference type="AlphaFoldDB" id="A0A0C9Z7Q0"/>
<protein>
    <submittedName>
        <fullName evidence="2">Uncharacterized protein</fullName>
    </submittedName>
</protein>
<dbReference type="HOGENOM" id="CLU_012625_1_0_1"/>
<evidence type="ECO:0000256" key="1">
    <source>
        <dbReference type="SAM" id="MobiDB-lite"/>
    </source>
</evidence>
<dbReference type="Proteomes" id="UP000054018">
    <property type="component" value="Unassembled WGS sequence"/>
</dbReference>
<evidence type="ECO:0000313" key="2">
    <source>
        <dbReference type="EMBL" id="KIK21994.1"/>
    </source>
</evidence>